<keyword evidence="3" id="KW-1185">Reference proteome</keyword>
<protein>
    <submittedName>
        <fullName evidence="2">Thioredoxin</fullName>
    </submittedName>
</protein>
<dbReference type="SUPFAM" id="SSF52833">
    <property type="entry name" value="Thioredoxin-like"/>
    <property type="match status" value="1"/>
</dbReference>
<dbReference type="AlphaFoldDB" id="A0A239ZVA4"/>
<proteinExistence type="predicted"/>
<gene>
    <name evidence="2" type="ORF">SAMEA4384403_01963</name>
</gene>
<dbReference type="EMBL" id="LT906462">
    <property type="protein sequence ID" value="SNV74947.1"/>
    <property type="molecule type" value="Genomic_DNA"/>
</dbReference>
<name>A0A239ZVA4_9STAP</name>
<dbReference type="Proteomes" id="UP000242084">
    <property type="component" value="Chromosome 1"/>
</dbReference>
<evidence type="ECO:0000313" key="2">
    <source>
        <dbReference type="EMBL" id="SNV74947.1"/>
    </source>
</evidence>
<dbReference type="Pfam" id="PF00085">
    <property type="entry name" value="Thioredoxin"/>
    <property type="match status" value="1"/>
</dbReference>
<evidence type="ECO:0000313" key="3">
    <source>
        <dbReference type="Proteomes" id="UP000242084"/>
    </source>
</evidence>
<evidence type="ECO:0000259" key="1">
    <source>
        <dbReference type="Pfam" id="PF00085"/>
    </source>
</evidence>
<feature type="domain" description="Thioredoxin" evidence="1">
    <location>
        <begin position="15"/>
        <end position="97"/>
    </location>
</feature>
<dbReference type="InterPro" id="IPR036249">
    <property type="entry name" value="Thioredoxin-like_sf"/>
</dbReference>
<dbReference type="Gene3D" id="3.40.30.10">
    <property type="entry name" value="Glutaredoxin"/>
    <property type="match status" value="1"/>
</dbReference>
<accession>A0A239ZVA4</accession>
<dbReference type="CDD" id="cd02947">
    <property type="entry name" value="TRX_family"/>
    <property type="match status" value="1"/>
</dbReference>
<organism evidence="2 3">
    <name type="scientific">Mammaliicoccus stepanovicii</name>
    <dbReference type="NCBI Taxonomy" id="643214"/>
    <lineage>
        <taxon>Bacteria</taxon>
        <taxon>Bacillati</taxon>
        <taxon>Bacillota</taxon>
        <taxon>Bacilli</taxon>
        <taxon>Bacillales</taxon>
        <taxon>Staphylococcaceae</taxon>
        <taxon>Mammaliicoccus</taxon>
    </lineage>
</organism>
<reference evidence="2 3" key="1">
    <citation type="submission" date="2017-06" db="EMBL/GenBank/DDBJ databases">
        <authorList>
            <consortium name="Pathogen Informatics"/>
        </authorList>
    </citation>
    <scope>NUCLEOTIDE SEQUENCE [LARGE SCALE GENOMIC DNA]</scope>
    <source>
        <strain evidence="2 3">NCTC13839</strain>
    </source>
</reference>
<dbReference type="RefSeq" id="WP_095089057.1">
    <property type="nucleotide sequence ID" value="NZ_BMDM01000001.1"/>
</dbReference>
<dbReference type="InterPro" id="IPR013766">
    <property type="entry name" value="Thioredoxin_domain"/>
</dbReference>
<dbReference type="OrthoDB" id="5784238at2"/>
<sequence>MKHTEKLNDIYKHFDKDVHLLFGYTPTCGTCKVSERMLDIANQVTQLPINKSDLNFYPEFCKTYEILSVPVLFIMKKDKIMQRIYAFQSVPYLVENIQKVIDDKNLS</sequence>
<dbReference type="KEGG" id="sste:SAMEA4384403_1963"/>